<dbReference type="RefSeq" id="WP_344019582.1">
    <property type="nucleotide sequence ID" value="NZ_BAAAJK010000005.1"/>
</dbReference>
<evidence type="ECO:0000256" key="6">
    <source>
        <dbReference type="ARBA" id="ARBA00034617"/>
    </source>
</evidence>
<sequence>MGVIMSKEFHKAIDVDGSIKAKAWDFVTKLNQNADLTGLDLKIPKNPADKRVRTARVDLSYRAVLFAVSDDPEPMWVLAAIRTHDEAYEEAQNLVLDINPANGAMEVLRPKAIIKRVEEFRAKPTTPDAHQVLPFKPAELVALGINAEVAEEAVHAATDDDLLVLAGDLPEWQQQVLLDLATGTSLDQVRTIYDLDRPADADPVAAAQRPTSRMQFVYLQTDDELRRMLEGDFAAWRTYLHPTQRAVAYRPTYNGPYRLAGGAGTGKTVVALHRAAFLARQQNVRVLLCTFTRNLAANLQADIHGLLCADELSRVEIGGVDQIVRSVVHAVDGPPGQILGERDRESLWEESVAGSGVPADIAEVLTPTFLDGEYRAVVLALPAHTREAYFKARRTGRGIRLNRVQRAAVWRVVESFERGVASQGRTTFERLAVRAAEILADPATREQAPTFDHVVVDEGQDLHAGHWRVLRGLVAAGPNDLFIAEDGHQRIYGERIVLGHYGIETRGRSRRLTLNYRTTRQNLAFALGVIGNEPVVDLEGDDESLAGYRSLYGGPTPELRGFASGDDEVTHVVTTIKAWLAANVSAPTIAVLARRTREQERARIALKEAGIPVELLQRDGPGNDEAVKVSSMHRAKGTEYERVIVIGATEGVVPLDFVFEGKPQAEHGAIRGRERSLFYVACSRAREQLLVTWSGKPSPFIPQLA</sequence>
<keyword evidence="3 9" id="KW-0347">Helicase</keyword>
<reference evidence="11 12" key="1">
    <citation type="journal article" date="2019" name="Int. J. Syst. Evol. Microbiol.">
        <title>The Global Catalogue of Microorganisms (GCM) 10K type strain sequencing project: providing services to taxonomists for standard genome sequencing and annotation.</title>
        <authorList>
            <consortium name="The Broad Institute Genomics Platform"/>
            <consortium name="The Broad Institute Genome Sequencing Center for Infectious Disease"/>
            <person name="Wu L."/>
            <person name="Ma J."/>
        </authorList>
    </citation>
    <scope>NUCLEOTIDE SEQUENCE [LARGE SCALE GENOMIC DNA]</scope>
    <source>
        <strain evidence="11 12">JCM 11896</strain>
    </source>
</reference>
<evidence type="ECO:0000256" key="8">
    <source>
        <dbReference type="ARBA" id="ARBA00048988"/>
    </source>
</evidence>
<evidence type="ECO:0000256" key="9">
    <source>
        <dbReference type="PROSITE-ProRule" id="PRU00560"/>
    </source>
</evidence>
<evidence type="ECO:0000256" key="1">
    <source>
        <dbReference type="ARBA" id="ARBA00022741"/>
    </source>
</evidence>
<dbReference type="Gene3D" id="3.40.50.300">
    <property type="entry name" value="P-loop containing nucleotide triphosphate hydrolases"/>
    <property type="match status" value="2"/>
</dbReference>
<dbReference type="PANTHER" id="PTHR11070">
    <property type="entry name" value="UVRD / RECB / PCRA DNA HELICASE FAMILY MEMBER"/>
    <property type="match status" value="1"/>
</dbReference>
<evidence type="ECO:0000256" key="7">
    <source>
        <dbReference type="ARBA" id="ARBA00034808"/>
    </source>
</evidence>
<gene>
    <name evidence="11" type="ORF">GCM10009613_13990</name>
</gene>
<dbReference type="InterPro" id="IPR014016">
    <property type="entry name" value="UvrD-like_ATP-bd"/>
</dbReference>
<keyword evidence="1 9" id="KW-0547">Nucleotide-binding</keyword>
<dbReference type="EMBL" id="BAAAJK010000005">
    <property type="protein sequence ID" value="GAA1383928.1"/>
    <property type="molecule type" value="Genomic_DNA"/>
</dbReference>
<evidence type="ECO:0000313" key="12">
    <source>
        <dbReference type="Proteomes" id="UP001501414"/>
    </source>
</evidence>
<dbReference type="GO" id="GO:0004527">
    <property type="term" value="F:exonuclease activity"/>
    <property type="evidence" value="ECO:0007669"/>
    <property type="project" value="UniProtKB-KW"/>
</dbReference>
<comment type="catalytic activity">
    <reaction evidence="8">
        <text>ATP + H2O = ADP + phosphate + H(+)</text>
        <dbReference type="Rhea" id="RHEA:13065"/>
        <dbReference type="ChEBI" id="CHEBI:15377"/>
        <dbReference type="ChEBI" id="CHEBI:15378"/>
        <dbReference type="ChEBI" id="CHEBI:30616"/>
        <dbReference type="ChEBI" id="CHEBI:43474"/>
        <dbReference type="ChEBI" id="CHEBI:456216"/>
        <dbReference type="EC" id="5.6.2.4"/>
    </reaction>
</comment>
<evidence type="ECO:0000259" key="10">
    <source>
        <dbReference type="PROSITE" id="PS51198"/>
    </source>
</evidence>
<evidence type="ECO:0000256" key="4">
    <source>
        <dbReference type="ARBA" id="ARBA00022840"/>
    </source>
</evidence>
<dbReference type="PROSITE" id="PS51198">
    <property type="entry name" value="UVRD_HELICASE_ATP_BIND"/>
    <property type="match status" value="1"/>
</dbReference>
<evidence type="ECO:0000256" key="5">
    <source>
        <dbReference type="ARBA" id="ARBA00023235"/>
    </source>
</evidence>
<dbReference type="Pfam" id="PF00580">
    <property type="entry name" value="UvrD-helicase"/>
    <property type="match status" value="1"/>
</dbReference>
<dbReference type="InterPro" id="IPR000212">
    <property type="entry name" value="DNA_helicase_UvrD/REP"/>
</dbReference>
<name>A0ABN1XRF7_9PSEU</name>
<organism evidence="11 12">
    <name type="scientific">Pseudonocardia kongjuensis</name>
    <dbReference type="NCBI Taxonomy" id="102227"/>
    <lineage>
        <taxon>Bacteria</taxon>
        <taxon>Bacillati</taxon>
        <taxon>Actinomycetota</taxon>
        <taxon>Actinomycetes</taxon>
        <taxon>Pseudonocardiales</taxon>
        <taxon>Pseudonocardiaceae</taxon>
        <taxon>Pseudonocardia</taxon>
    </lineage>
</organism>
<protein>
    <recommendedName>
        <fullName evidence="7">DNA 3'-5' helicase</fullName>
        <ecNumber evidence="7">5.6.2.4</ecNumber>
    </recommendedName>
</protein>
<dbReference type="Proteomes" id="UP001501414">
    <property type="component" value="Unassembled WGS sequence"/>
</dbReference>
<keyword evidence="4 9" id="KW-0067">ATP-binding</keyword>
<evidence type="ECO:0000313" key="11">
    <source>
        <dbReference type="EMBL" id="GAA1383928.1"/>
    </source>
</evidence>
<feature type="binding site" evidence="9">
    <location>
        <begin position="261"/>
        <end position="268"/>
    </location>
    <ligand>
        <name>ATP</name>
        <dbReference type="ChEBI" id="CHEBI:30616"/>
    </ligand>
</feature>
<dbReference type="EC" id="5.6.2.4" evidence="7"/>
<dbReference type="Pfam" id="PF13361">
    <property type="entry name" value="UvrD_C"/>
    <property type="match status" value="1"/>
</dbReference>
<accession>A0ABN1XRF7</accession>
<feature type="domain" description="UvrD-like helicase ATP-binding" evidence="10">
    <location>
        <begin position="240"/>
        <end position="526"/>
    </location>
</feature>
<proteinExistence type="predicted"/>
<evidence type="ECO:0000256" key="3">
    <source>
        <dbReference type="ARBA" id="ARBA00022806"/>
    </source>
</evidence>
<keyword evidence="11" id="KW-0540">Nuclease</keyword>
<keyword evidence="5" id="KW-0413">Isomerase</keyword>
<dbReference type="InterPro" id="IPR014017">
    <property type="entry name" value="DNA_helicase_UvrD-like_C"/>
</dbReference>
<keyword evidence="11" id="KW-0269">Exonuclease</keyword>
<evidence type="ECO:0000256" key="2">
    <source>
        <dbReference type="ARBA" id="ARBA00022801"/>
    </source>
</evidence>
<keyword evidence="12" id="KW-1185">Reference proteome</keyword>
<comment type="catalytic activity">
    <reaction evidence="6">
        <text>Couples ATP hydrolysis with the unwinding of duplex DNA by translocating in the 3'-5' direction.</text>
        <dbReference type="EC" id="5.6.2.4"/>
    </reaction>
</comment>
<comment type="caution">
    <text evidence="11">The sequence shown here is derived from an EMBL/GenBank/DDBJ whole genome shotgun (WGS) entry which is preliminary data.</text>
</comment>
<dbReference type="SUPFAM" id="SSF52540">
    <property type="entry name" value="P-loop containing nucleoside triphosphate hydrolases"/>
    <property type="match status" value="1"/>
</dbReference>
<dbReference type="InterPro" id="IPR027417">
    <property type="entry name" value="P-loop_NTPase"/>
</dbReference>
<dbReference type="PANTHER" id="PTHR11070:SF45">
    <property type="entry name" value="DNA 3'-5' HELICASE"/>
    <property type="match status" value="1"/>
</dbReference>
<keyword evidence="2 9" id="KW-0378">Hydrolase</keyword>